<dbReference type="InterPro" id="IPR003781">
    <property type="entry name" value="CoA-bd"/>
</dbReference>
<proteinExistence type="inferred from homology"/>
<dbReference type="PANTHER" id="PTHR42793">
    <property type="entry name" value="COA BINDING DOMAIN CONTAINING PROTEIN"/>
    <property type="match status" value="1"/>
</dbReference>
<organism evidence="4 5">
    <name type="scientific">Advenella kashmirensis</name>
    <dbReference type="NCBI Taxonomy" id="310575"/>
    <lineage>
        <taxon>Bacteria</taxon>
        <taxon>Pseudomonadati</taxon>
        <taxon>Pseudomonadota</taxon>
        <taxon>Betaproteobacteria</taxon>
        <taxon>Burkholderiales</taxon>
        <taxon>Alcaligenaceae</taxon>
    </lineage>
</organism>
<dbReference type="SUPFAM" id="SSF52210">
    <property type="entry name" value="Succinyl-CoA synthetase domains"/>
    <property type="match status" value="2"/>
</dbReference>
<dbReference type="GO" id="GO:0046872">
    <property type="term" value="F:metal ion binding"/>
    <property type="evidence" value="ECO:0007669"/>
    <property type="project" value="InterPro"/>
</dbReference>
<feature type="domain" description="ATP-grasp" evidence="3">
    <location>
        <begin position="509"/>
        <end position="545"/>
    </location>
</feature>
<sequence length="717" mass="76576">MSAGISQLKVDQLKSNTAFDSLAGLIKPRSVMIVGASTTAGTLGHTTVQNLIEHSDFDGDVFLVNPRGGQWQDLPLYRSIDDVPAQKIDVALLLVRADSALATLEACAAKAVRYAIVFTGGFAELGETGRQAEQQMLALAARTGMRLYGPNCAGMTILSPRLGLTFSTEFRNDGRNNKLSRIGLVTQGGGLGRSLMQGNERGVCFSRWFSTGNELDLDNADFIQWLAQDPGTDIICTVIEGIKDGERFVAAAQAASRAGKPLIALKVGRSDFGKKAAQSHTASLAGDDVVNDAVFSQYGVIRVDDLDEMLDVASLLSRVGVQGLKRLCVYSSSGGAGVLSADKVGEAGLTMASLDESTVAEMAKHAPSYAALTNPVDLTTKALVDPQLASKCLLPLFNDPGVDAVLYPITSNYAASTEGMVRNMLEVARQARKAFVPVWMSSRRGQAHDLLVAEGFAPVYSLRNAMQALKRINWYAEWTERNDGRRDAPADLHEKACAGPLPCNETQAKALIMQSGVRSPKELQVHTADEAAMQAKAIGFPVALKIVADGVLHKSEIGGVQLNLWDEAQVRQAFEQIMAAACAHNVPDNNIRGVLVSEMITDGVEMLVGIHRDAVFGPILSIGAGGVWVEVEADVARCRLPADRALLDGILDSTRVARRLASHRGLPARDRSALLDATQHLVALFLSLGDRVQSLEVNPLVVLNNGHGVVALDAVIE</sequence>
<protein>
    <submittedName>
        <fullName evidence="4">Carboxylate--amine ligase</fullName>
    </submittedName>
</protein>
<evidence type="ECO:0000313" key="4">
    <source>
        <dbReference type="EMBL" id="HBP32009.1"/>
    </source>
</evidence>
<dbReference type="FunFam" id="3.30.1490.20:FF:000020">
    <property type="entry name" value="Protein lysine acetyltransferase"/>
    <property type="match status" value="1"/>
</dbReference>
<evidence type="ECO:0000256" key="1">
    <source>
        <dbReference type="ARBA" id="ARBA00060888"/>
    </source>
</evidence>
<dbReference type="Proteomes" id="UP000264036">
    <property type="component" value="Unassembled WGS sequence"/>
</dbReference>
<dbReference type="Gene3D" id="3.30.470.20">
    <property type="entry name" value="ATP-grasp fold, B domain"/>
    <property type="match status" value="1"/>
</dbReference>
<dbReference type="Gene3D" id="3.40.50.261">
    <property type="entry name" value="Succinyl-CoA synthetase domains"/>
    <property type="match status" value="2"/>
</dbReference>
<dbReference type="InterPro" id="IPR036291">
    <property type="entry name" value="NAD(P)-bd_dom_sf"/>
</dbReference>
<keyword evidence="4" id="KW-0436">Ligase</keyword>
<dbReference type="SMART" id="SM00881">
    <property type="entry name" value="CoA_binding"/>
    <property type="match status" value="1"/>
</dbReference>
<evidence type="ECO:0000256" key="2">
    <source>
        <dbReference type="PROSITE-ProRule" id="PRU00409"/>
    </source>
</evidence>
<dbReference type="Pfam" id="PF13380">
    <property type="entry name" value="CoA_binding_2"/>
    <property type="match status" value="1"/>
</dbReference>
<dbReference type="InterPro" id="IPR011761">
    <property type="entry name" value="ATP-grasp"/>
</dbReference>
<dbReference type="Pfam" id="PF13607">
    <property type="entry name" value="Succ_CoA_lig"/>
    <property type="match status" value="1"/>
</dbReference>
<dbReference type="PROSITE" id="PS50975">
    <property type="entry name" value="ATP_GRASP"/>
    <property type="match status" value="1"/>
</dbReference>
<dbReference type="EMBL" id="DOEK01000047">
    <property type="protein sequence ID" value="HBP32009.1"/>
    <property type="molecule type" value="Genomic_DNA"/>
</dbReference>
<dbReference type="SUPFAM" id="SSF56059">
    <property type="entry name" value="Glutathione synthetase ATP-binding domain-like"/>
    <property type="match status" value="1"/>
</dbReference>
<evidence type="ECO:0000313" key="5">
    <source>
        <dbReference type="Proteomes" id="UP000264036"/>
    </source>
</evidence>
<dbReference type="GO" id="GO:0005524">
    <property type="term" value="F:ATP binding"/>
    <property type="evidence" value="ECO:0007669"/>
    <property type="project" value="UniProtKB-UniRule"/>
</dbReference>
<name>A0A356LMB8_9BURK</name>
<comment type="similarity">
    <text evidence="1">In the N-terminal section; belongs to the acetate CoA ligase alpha subunit family.</text>
</comment>
<gene>
    <name evidence="4" type="ORF">DD666_21690</name>
</gene>
<accession>A0A356LMB8</accession>
<dbReference type="SUPFAM" id="SSF51735">
    <property type="entry name" value="NAD(P)-binding Rossmann-fold domains"/>
    <property type="match status" value="1"/>
</dbReference>
<dbReference type="InterPro" id="IPR013815">
    <property type="entry name" value="ATP_grasp_subdomain_1"/>
</dbReference>
<reference evidence="4 5" key="1">
    <citation type="journal article" date="2018" name="Nat. Biotechnol.">
        <title>A standardized bacterial taxonomy based on genome phylogeny substantially revises the tree of life.</title>
        <authorList>
            <person name="Parks D.H."/>
            <person name="Chuvochina M."/>
            <person name="Waite D.W."/>
            <person name="Rinke C."/>
            <person name="Skarshewski A."/>
            <person name="Chaumeil P.A."/>
            <person name="Hugenholtz P."/>
        </authorList>
    </citation>
    <scope>NUCLEOTIDE SEQUENCE [LARGE SCALE GENOMIC DNA]</scope>
    <source>
        <strain evidence="4">UBA10707</strain>
    </source>
</reference>
<dbReference type="Gene3D" id="3.40.50.720">
    <property type="entry name" value="NAD(P)-binding Rossmann-like Domain"/>
    <property type="match status" value="1"/>
</dbReference>
<dbReference type="PANTHER" id="PTHR42793:SF4">
    <property type="entry name" value="BLL6376 PROTEIN"/>
    <property type="match status" value="1"/>
</dbReference>
<dbReference type="AlphaFoldDB" id="A0A356LMB8"/>
<dbReference type="Pfam" id="PF13549">
    <property type="entry name" value="ATP-grasp_5"/>
    <property type="match status" value="1"/>
</dbReference>
<dbReference type="InterPro" id="IPR016102">
    <property type="entry name" value="Succinyl-CoA_synth-like"/>
</dbReference>
<evidence type="ECO:0000259" key="3">
    <source>
        <dbReference type="PROSITE" id="PS50975"/>
    </source>
</evidence>
<dbReference type="GO" id="GO:0016874">
    <property type="term" value="F:ligase activity"/>
    <property type="evidence" value="ECO:0007669"/>
    <property type="project" value="UniProtKB-KW"/>
</dbReference>
<dbReference type="Gene3D" id="3.30.1490.20">
    <property type="entry name" value="ATP-grasp fold, A domain"/>
    <property type="match status" value="1"/>
</dbReference>
<comment type="caution">
    <text evidence="4">The sequence shown here is derived from an EMBL/GenBank/DDBJ whole genome shotgun (WGS) entry which is preliminary data.</text>
</comment>
<keyword evidence="2" id="KW-0547">Nucleotide-binding</keyword>
<keyword evidence="2" id="KW-0067">ATP-binding</keyword>
<dbReference type="InterPro" id="IPR032875">
    <property type="entry name" value="Succ_CoA_lig_flav_dom"/>
</dbReference>